<protein>
    <submittedName>
        <fullName evidence="5">Transcriptional regulator</fullName>
    </submittedName>
</protein>
<dbReference type="SUPFAM" id="SSF46785">
    <property type="entry name" value="Winged helix' DNA-binding domain"/>
    <property type="match status" value="1"/>
</dbReference>
<reference evidence="5 6" key="1">
    <citation type="submission" date="2018-06" db="EMBL/GenBank/DDBJ databases">
        <title>Genome conservation of Clostridium tetani.</title>
        <authorList>
            <person name="Bruggemann H."/>
            <person name="Popoff M.R."/>
        </authorList>
    </citation>
    <scope>NUCLEOTIDE SEQUENCE [LARGE SCALE GENOMIC DNA]</scope>
    <source>
        <strain evidence="5 6">2017.061</strain>
    </source>
</reference>
<organism evidence="5 6">
    <name type="scientific">Clostridium tetani</name>
    <dbReference type="NCBI Taxonomy" id="1513"/>
    <lineage>
        <taxon>Bacteria</taxon>
        <taxon>Bacillati</taxon>
        <taxon>Bacillota</taxon>
        <taxon>Clostridia</taxon>
        <taxon>Eubacteriales</taxon>
        <taxon>Clostridiaceae</taxon>
        <taxon>Clostridium</taxon>
    </lineage>
</organism>
<evidence type="ECO:0000313" key="5">
    <source>
        <dbReference type="EMBL" id="RXI45692.1"/>
    </source>
</evidence>
<comment type="caution">
    <text evidence="5">The sequence shown here is derived from an EMBL/GenBank/DDBJ whole genome shotgun (WGS) entry which is preliminary data.</text>
</comment>
<keyword evidence="3" id="KW-0804">Transcription</keyword>
<accession>A0A4Q0V9Z7</accession>
<dbReference type="AlphaFoldDB" id="A0A4Q0V9Z7"/>
<dbReference type="Gene3D" id="1.10.10.10">
    <property type="entry name" value="Winged helix-like DNA-binding domain superfamily/Winged helix DNA-binding domain"/>
    <property type="match status" value="1"/>
</dbReference>
<proteinExistence type="predicted"/>
<gene>
    <name evidence="5" type="ORF">DP130_11610</name>
</gene>
<keyword evidence="2" id="KW-0238">DNA-binding</keyword>
<dbReference type="InterPro" id="IPR036390">
    <property type="entry name" value="WH_DNA-bd_sf"/>
</dbReference>
<dbReference type="PANTHER" id="PTHR33204:SF29">
    <property type="entry name" value="TRANSCRIPTIONAL REGULATOR"/>
    <property type="match status" value="1"/>
</dbReference>
<dbReference type="InterPro" id="IPR002577">
    <property type="entry name" value="HTH_HxlR"/>
</dbReference>
<evidence type="ECO:0000256" key="2">
    <source>
        <dbReference type="ARBA" id="ARBA00023125"/>
    </source>
</evidence>
<dbReference type="Pfam" id="PF01638">
    <property type="entry name" value="HxlR"/>
    <property type="match status" value="1"/>
</dbReference>
<dbReference type="Proteomes" id="UP000290921">
    <property type="component" value="Unassembled WGS sequence"/>
</dbReference>
<keyword evidence="1" id="KW-0805">Transcription regulation</keyword>
<sequence>MIVFILTSTYFFVIWLLQCNHFKLSHNLWRGLLVKKVTKDVYVCGVELTTDILGGKWRIMILWYLRKKSLRFGQLKRSLKGISEKVLSQELKQLTELGLIDKKVYYQKPLKVEYSLTNYGRTFLPILYSIFEWGAHYAEIFNIPLIIDEATIDEVLNEKERFLLEYKNNKLESVN</sequence>
<feature type="domain" description="HTH hxlR-type" evidence="4">
    <location>
        <begin position="44"/>
        <end position="142"/>
    </location>
</feature>
<name>A0A4Q0V9Z7_CLOTA</name>
<dbReference type="EMBL" id="QMAP01000012">
    <property type="protein sequence ID" value="RXI45692.1"/>
    <property type="molecule type" value="Genomic_DNA"/>
</dbReference>
<evidence type="ECO:0000256" key="3">
    <source>
        <dbReference type="ARBA" id="ARBA00023163"/>
    </source>
</evidence>
<dbReference type="InterPro" id="IPR036388">
    <property type="entry name" value="WH-like_DNA-bd_sf"/>
</dbReference>
<evidence type="ECO:0000313" key="6">
    <source>
        <dbReference type="Proteomes" id="UP000290921"/>
    </source>
</evidence>
<evidence type="ECO:0000259" key="4">
    <source>
        <dbReference type="PROSITE" id="PS51118"/>
    </source>
</evidence>
<dbReference type="PANTHER" id="PTHR33204">
    <property type="entry name" value="TRANSCRIPTIONAL REGULATOR, MARR FAMILY"/>
    <property type="match status" value="1"/>
</dbReference>
<dbReference type="CDD" id="cd00090">
    <property type="entry name" value="HTH_ARSR"/>
    <property type="match status" value="1"/>
</dbReference>
<dbReference type="InterPro" id="IPR011991">
    <property type="entry name" value="ArsR-like_HTH"/>
</dbReference>
<dbReference type="PROSITE" id="PS51118">
    <property type="entry name" value="HTH_HXLR"/>
    <property type="match status" value="1"/>
</dbReference>
<evidence type="ECO:0000256" key="1">
    <source>
        <dbReference type="ARBA" id="ARBA00023015"/>
    </source>
</evidence>
<dbReference type="GO" id="GO:0003677">
    <property type="term" value="F:DNA binding"/>
    <property type="evidence" value="ECO:0007669"/>
    <property type="project" value="UniProtKB-KW"/>
</dbReference>